<keyword evidence="9" id="KW-0902">Two-component regulatory system</keyword>
<dbReference type="GO" id="GO:0005524">
    <property type="term" value="F:ATP binding"/>
    <property type="evidence" value="ECO:0007669"/>
    <property type="project" value="UniProtKB-KW"/>
</dbReference>
<dbReference type="SUPFAM" id="SSF55874">
    <property type="entry name" value="ATPase domain of HSP90 chaperone/DNA topoisomerase II/histidine kinase"/>
    <property type="match status" value="2"/>
</dbReference>
<feature type="domain" description="Histidine kinase" evidence="17">
    <location>
        <begin position="445"/>
        <end position="662"/>
    </location>
</feature>
<keyword evidence="20" id="KW-1185">Reference proteome</keyword>
<keyword evidence="11" id="KW-0238">DNA-binding</keyword>
<dbReference type="GO" id="GO:0009927">
    <property type="term" value="F:histidine phosphotransfer kinase activity"/>
    <property type="evidence" value="ECO:0007669"/>
    <property type="project" value="TreeGrafter"/>
</dbReference>
<evidence type="ECO:0000256" key="1">
    <source>
        <dbReference type="ARBA" id="ARBA00000085"/>
    </source>
</evidence>
<evidence type="ECO:0000256" key="13">
    <source>
        <dbReference type="ARBA" id="ARBA00074306"/>
    </source>
</evidence>
<comment type="caution">
    <text evidence="19">The sequence shown here is derived from an EMBL/GenBank/DDBJ whole genome shotgun (WGS) entry which is preliminary data.</text>
</comment>
<dbReference type="PROSITE" id="PS51257">
    <property type="entry name" value="PROKAR_LIPOPROTEIN"/>
    <property type="match status" value="1"/>
</dbReference>
<organism evidence="19 20">
    <name type="scientific">Cohnella thailandensis</name>
    <dbReference type="NCBI Taxonomy" id="557557"/>
    <lineage>
        <taxon>Bacteria</taxon>
        <taxon>Bacillati</taxon>
        <taxon>Bacillota</taxon>
        <taxon>Bacilli</taxon>
        <taxon>Bacillales</taxon>
        <taxon>Paenibacillaceae</taxon>
        <taxon>Cohnella</taxon>
    </lineage>
</organism>
<keyword evidence="16" id="KW-0812">Transmembrane</keyword>
<feature type="region of interest" description="Disordered" evidence="15">
    <location>
        <begin position="662"/>
        <end position="682"/>
    </location>
</feature>
<comment type="similarity">
    <text evidence="2">In the N-terminal section; belongs to the phytochrome family.</text>
</comment>
<keyword evidence="16" id="KW-1133">Transmembrane helix</keyword>
<evidence type="ECO:0000256" key="10">
    <source>
        <dbReference type="ARBA" id="ARBA00023015"/>
    </source>
</evidence>
<evidence type="ECO:0000313" key="19">
    <source>
        <dbReference type="EMBL" id="MBB6632525.1"/>
    </source>
</evidence>
<evidence type="ECO:0000259" key="17">
    <source>
        <dbReference type="PROSITE" id="PS50109"/>
    </source>
</evidence>
<feature type="domain" description="Histidine kinase" evidence="17">
    <location>
        <begin position="937"/>
        <end position="1037"/>
    </location>
</feature>
<dbReference type="SMART" id="SM00388">
    <property type="entry name" value="HisKA"/>
    <property type="match status" value="1"/>
</dbReference>
<dbReference type="PROSITE" id="PS50109">
    <property type="entry name" value="HIS_KIN"/>
    <property type="match status" value="2"/>
</dbReference>
<dbReference type="Pfam" id="PF06580">
    <property type="entry name" value="His_kinase"/>
    <property type="match status" value="1"/>
</dbReference>
<dbReference type="SUPFAM" id="SSF52172">
    <property type="entry name" value="CheY-like"/>
    <property type="match status" value="1"/>
</dbReference>
<dbReference type="EMBL" id="JACJVQ010000001">
    <property type="protein sequence ID" value="MBB6632525.1"/>
    <property type="molecule type" value="Genomic_DNA"/>
</dbReference>
<dbReference type="InterPro" id="IPR003594">
    <property type="entry name" value="HATPase_dom"/>
</dbReference>
<evidence type="ECO:0000256" key="11">
    <source>
        <dbReference type="ARBA" id="ARBA00023125"/>
    </source>
</evidence>
<keyword evidence="5" id="KW-0808">Transferase</keyword>
<dbReference type="Pfam" id="PF02518">
    <property type="entry name" value="HATPase_c"/>
    <property type="match status" value="2"/>
</dbReference>
<evidence type="ECO:0000256" key="14">
    <source>
        <dbReference type="PROSITE-ProRule" id="PRU00169"/>
    </source>
</evidence>
<feature type="transmembrane region" description="Helical" evidence="16">
    <location>
        <begin position="216"/>
        <end position="235"/>
    </location>
</feature>
<feature type="transmembrane region" description="Helical" evidence="16">
    <location>
        <begin position="284"/>
        <end position="304"/>
    </location>
</feature>
<evidence type="ECO:0000256" key="2">
    <source>
        <dbReference type="ARBA" id="ARBA00006402"/>
    </source>
</evidence>
<reference evidence="19 20" key="1">
    <citation type="submission" date="2020-08" db="EMBL/GenBank/DDBJ databases">
        <title>Cohnella phylogeny.</title>
        <authorList>
            <person name="Dunlap C."/>
        </authorList>
    </citation>
    <scope>NUCLEOTIDE SEQUENCE [LARGE SCALE GENOMIC DNA]</scope>
    <source>
        <strain evidence="19 20">DSM 25241</strain>
    </source>
</reference>
<gene>
    <name evidence="19" type="ORF">H7B67_00110</name>
</gene>
<accession>A0A841SR25</accession>
<dbReference type="GO" id="GO:0000155">
    <property type="term" value="F:phosphorelay sensor kinase activity"/>
    <property type="evidence" value="ECO:0007669"/>
    <property type="project" value="InterPro"/>
</dbReference>
<dbReference type="Proteomes" id="UP000535838">
    <property type="component" value="Unassembled WGS sequence"/>
</dbReference>
<feature type="modified residue" description="4-aspartylphosphate" evidence="14">
    <location>
        <position position="760"/>
    </location>
</feature>
<evidence type="ECO:0000259" key="18">
    <source>
        <dbReference type="PROSITE" id="PS50110"/>
    </source>
</evidence>
<evidence type="ECO:0000256" key="5">
    <source>
        <dbReference type="ARBA" id="ARBA00022679"/>
    </source>
</evidence>
<dbReference type="CDD" id="cd16922">
    <property type="entry name" value="HATPase_EvgS-ArcB-TorS-like"/>
    <property type="match status" value="1"/>
</dbReference>
<dbReference type="SUPFAM" id="SSF47384">
    <property type="entry name" value="Homodimeric domain of signal transducing histidine kinase"/>
    <property type="match status" value="1"/>
</dbReference>
<dbReference type="FunFam" id="3.40.50.2300:FF:000001">
    <property type="entry name" value="DNA-binding response regulator PhoB"/>
    <property type="match status" value="1"/>
</dbReference>
<dbReference type="SUPFAM" id="SSF49785">
    <property type="entry name" value="Galactose-binding domain-like"/>
    <property type="match status" value="1"/>
</dbReference>
<dbReference type="SMART" id="SM00448">
    <property type="entry name" value="REC"/>
    <property type="match status" value="1"/>
</dbReference>
<dbReference type="Pfam" id="PF00512">
    <property type="entry name" value="HisKA"/>
    <property type="match status" value="1"/>
</dbReference>
<evidence type="ECO:0000256" key="6">
    <source>
        <dbReference type="ARBA" id="ARBA00022741"/>
    </source>
</evidence>
<feature type="transmembrane region" description="Helical" evidence="16">
    <location>
        <begin position="247"/>
        <end position="264"/>
    </location>
</feature>
<feature type="transmembrane region" description="Helical" evidence="16">
    <location>
        <begin position="316"/>
        <end position="334"/>
    </location>
</feature>
<evidence type="ECO:0000256" key="9">
    <source>
        <dbReference type="ARBA" id="ARBA00023012"/>
    </source>
</evidence>
<evidence type="ECO:0000256" key="8">
    <source>
        <dbReference type="ARBA" id="ARBA00022840"/>
    </source>
</evidence>
<dbReference type="GO" id="GO:0003677">
    <property type="term" value="F:DNA binding"/>
    <property type="evidence" value="ECO:0007669"/>
    <property type="project" value="UniProtKB-KW"/>
</dbReference>
<dbReference type="InterPro" id="IPR011623">
    <property type="entry name" value="7TMR_DISM_rcpt_extracell_dom1"/>
</dbReference>
<dbReference type="Gene3D" id="3.30.565.10">
    <property type="entry name" value="Histidine kinase-like ATPase, C-terminal domain"/>
    <property type="match status" value="2"/>
</dbReference>
<dbReference type="RefSeq" id="WP_185117771.1">
    <property type="nucleotide sequence ID" value="NZ_JACJVQ010000001.1"/>
</dbReference>
<dbReference type="PRINTS" id="PR00344">
    <property type="entry name" value="BCTRLSENSOR"/>
</dbReference>
<dbReference type="PROSITE" id="PS50110">
    <property type="entry name" value="RESPONSE_REGULATORY"/>
    <property type="match status" value="1"/>
</dbReference>
<evidence type="ECO:0000256" key="12">
    <source>
        <dbReference type="ARBA" id="ARBA00023163"/>
    </source>
</evidence>
<dbReference type="PANTHER" id="PTHR43047">
    <property type="entry name" value="TWO-COMPONENT HISTIDINE PROTEIN KINASE"/>
    <property type="match status" value="1"/>
</dbReference>
<evidence type="ECO:0000313" key="20">
    <source>
        <dbReference type="Proteomes" id="UP000535838"/>
    </source>
</evidence>
<feature type="region of interest" description="Disordered" evidence="15">
    <location>
        <begin position="978"/>
        <end position="1000"/>
    </location>
</feature>
<dbReference type="CDD" id="cd17574">
    <property type="entry name" value="REC_OmpR"/>
    <property type="match status" value="1"/>
</dbReference>
<keyword evidence="7" id="KW-0418">Kinase</keyword>
<proteinExistence type="inferred from homology"/>
<dbReference type="PANTHER" id="PTHR43047:SF72">
    <property type="entry name" value="OSMOSENSING HISTIDINE PROTEIN KINASE SLN1"/>
    <property type="match status" value="1"/>
</dbReference>
<protein>
    <recommendedName>
        <fullName evidence="13">Circadian input-output histidine kinase CikA</fullName>
        <ecNumber evidence="3">2.7.13.3</ecNumber>
    </recommendedName>
</protein>
<evidence type="ECO:0000256" key="4">
    <source>
        <dbReference type="ARBA" id="ARBA00022553"/>
    </source>
</evidence>
<comment type="catalytic activity">
    <reaction evidence="1">
        <text>ATP + protein L-histidine = ADP + protein N-phospho-L-histidine.</text>
        <dbReference type="EC" id="2.7.13.3"/>
    </reaction>
</comment>
<keyword evidence="16" id="KW-0472">Membrane</keyword>
<dbReference type="InterPro" id="IPR003661">
    <property type="entry name" value="HisK_dim/P_dom"/>
</dbReference>
<dbReference type="Gene3D" id="3.40.50.2300">
    <property type="match status" value="1"/>
</dbReference>
<keyword evidence="4 14" id="KW-0597">Phosphoprotein</keyword>
<evidence type="ECO:0000256" key="16">
    <source>
        <dbReference type="SAM" id="Phobius"/>
    </source>
</evidence>
<dbReference type="InterPro" id="IPR036097">
    <property type="entry name" value="HisK_dim/P_sf"/>
</dbReference>
<dbReference type="InterPro" id="IPR008979">
    <property type="entry name" value="Galactose-bd-like_sf"/>
</dbReference>
<dbReference type="Gene3D" id="2.60.120.260">
    <property type="entry name" value="Galactose-binding domain-like"/>
    <property type="match status" value="1"/>
</dbReference>
<dbReference type="Pfam" id="PF00072">
    <property type="entry name" value="Response_reg"/>
    <property type="match status" value="1"/>
</dbReference>
<feature type="transmembrane region" description="Helical" evidence="16">
    <location>
        <begin position="369"/>
        <end position="388"/>
    </location>
</feature>
<evidence type="ECO:0000256" key="15">
    <source>
        <dbReference type="SAM" id="MobiDB-lite"/>
    </source>
</evidence>
<keyword evidence="8" id="KW-0067">ATP-binding</keyword>
<sequence length="1037" mass="114637">MYRAKQALIPVLLILFLAAGCWYLTFSNRMISSDAPEATQGTLDLSGGNRELEGILPLNGQWEFYGNQLLAPEDFASGDSAGGGAPRLTGYADIPSSWKVADEEGKASSYGFGTYRLTIRLPHTDDPRYGIVVNNIKTSHRLFADGVQIGSGGHPGESRSDTEAKNVPYARYYEANGETLQLLVQVANYQYASGGITHPLYFGDQDSVVTYRDNTVALDAITGFIMLLLGAYLLVLYHMRSDNQGALIWFGLTCLANSVYLLTHGDKLLGLIFSDMPYEWFTKLQFLSGILSEYFLIKYTWASFPQIARKRIVRIFEWELAARFVLILVAPTAVYSGMDWVYYLLSFVLMFYSMGIMAASAFRRLEGSLFMAFSALFLFVINLGSFLYNEGIMVAYSLQPISFVGFVLCQLLFLSGRFSNAFTTVAKLSEKLKSLDKLKDEFMANTSHELRTPLHGMINIAQSMMDGATGQLTPHQENNLSLIVNSGRRMSNLVGDILDFSKLKNGEIVLRKGPVNLNALVNVILEMHAALENKKLRLVDWLPDELPAVLGDEDRLTQILYNLIGNAYKFTLEGEIVVTAEAKNGWAAVTVSDTGIGIPADRQEAIFESFEQADSSIARDYGGMGLGLSVTKKLVELHGGALSVRSVLGEGSAFTFTVPIADKQDAETEEGESRPAAYPPSEPSWPYAAVAAAAESVEAREGSSPADRRTILIVDDDAANRQVLLNLLTMENYAVLAARDGEEALRLLENRKEIDLVVLDLMMPRMSGYEVCRAIRARYSLSELPVLILTARSRTEDRLLGFESGANDYLGKPVEAEELKARVRTLLDMKHSAKELVRSELDFLRAQIKPHFLFNALNTVISVSYSNIEQSREMLNHLSLFLRDSFDFDNREELIPFSRELEQTRSYLFIEKIRFGERLKLEFDIEEGLDVPVPPLILQPIVENAVRHGATKRLEGGCVSVTARYAGPGAIVVQVADNGPGMPGPEDAARTEGDSRGTGVGLANIGRRLRSLYGTELEIESARGQGTRVTLRIGSPL</sequence>
<dbReference type="InterPro" id="IPR001789">
    <property type="entry name" value="Sig_transdc_resp-reg_receiver"/>
</dbReference>
<evidence type="ECO:0000256" key="7">
    <source>
        <dbReference type="ARBA" id="ARBA00022777"/>
    </source>
</evidence>
<dbReference type="GO" id="GO:0005886">
    <property type="term" value="C:plasma membrane"/>
    <property type="evidence" value="ECO:0007669"/>
    <property type="project" value="TreeGrafter"/>
</dbReference>
<dbReference type="InterPro" id="IPR005467">
    <property type="entry name" value="His_kinase_dom"/>
</dbReference>
<dbReference type="CDD" id="cd00082">
    <property type="entry name" value="HisKA"/>
    <property type="match status" value="1"/>
</dbReference>
<dbReference type="Gene3D" id="1.10.287.130">
    <property type="match status" value="1"/>
</dbReference>
<name>A0A841SR25_9BACL</name>
<dbReference type="InterPro" id="IPR004358">
    <property type="entry name" value="Sig_transdc_His_kin-like_C"/>
</dbReference>
<dbReference type="FunFam" id="3.30.565.10:FF:000010">
    <property type="entry name" value="Sensor histidine kinase RcsC"/>
    <property type="match status" value="1"/>
</dbReference>
<dbReference type="InterPro" id="IPR036890">
    <property type="entry name" value="HATPase_C_sf"/>
</dbReference>
<dbReference type="AlphaFoldDB" id="A0A841SR25"/>
<keyword evidence="10" id="KW-0805">Transcription regulation</keyword>
<dbReference type="SMART" id="SM00387">
    <property type="entry name" value="HATPase_c"/>
    <property type="match status" value="2"/>
</dbReference>
<keyword evidence="12" id="KW-0804">Transcription</keyword>
<feature type="domain" description="Response regulatory" evidence="18">
    <location>
        <begin position="710"/>
        <end position="827"/>
    </location>
</feature>
<keyword evidence="6" id="KW-0547">Nucleotide-binding</keyword>
<evidence type="ECO:0000256" key="3">
    <source>
        <dbReference type="ARBA" id="ARBA00012438"/>
    </source>
</evidence>
<feature type="transmembrane region" description="Helical" evidence="16">
    <location>
        <begin position="340"/>
        <end position="362"/>
    </location>
</feature>
<dbReference type="InterPro" id="IPR011006">
    <property type="entry name" value="CheY-like_superfamily"/>
</dbReference>
<dbReference type="EC" id="2.7.13.3" evidence="3"/>
<dbReference type="Pfam" id="PF07695">
    <property type="entry name" value="7TMR-DISM_7TM"/>
    <property type="match status" value="1"/>
</dbReference>
<dbReference type="InterPro" id="IPR010559">
    <property type="entry name" value="Sig_transdc_His_kin_internal"/>
</dbReference>